<gene>
    <name evidence="5" type="ORF">M5D96_005509</name>
</gene>
<feature type="compositionally biased region" description="Polar residues" evidence="3">
    <location>
        <begin position="174"/>
        <end position="184"/>
    </location>
</feature>
<feature type="compositionally biased region" description="Basic and acidic residues" evidence="3">
    <location>
        <begin position="141"/>
        <end position="160"/>
    </location>
</feature>
<feature type="compositionally biased region" description="Basic and acidic residues" evidence="3">
    <location>
        <begin position="240"/>
        <end position="250"/>
    </location>
</feature>
<evidence type="ECO:0000256" key="3">
    <source>
        <dbReference type="SAM" id="MobiDB-lite"/>
    </source>
</evidence>
<dbReference type="EMBL" id="JAMKOV010000003">
    <property type="protein sequence ID" value="KAI8041253.1"/>
    <property type="molecule type" value="Genomic_DNA"/>
</dbReference>
<reference evidence="5" key="1">
    <citation type="journal article" date="2023" name="Genome Biol. Evol.">
        <title>Long-read-based Genome Assembly of Drosophila gunungcola Reveals Fewer Chemosensory Genes in Flower-breeding Species.</title>
        <authorList>
            <person name="Negi A."/>
            <person name="Liao B.Y."/>
            <person name="Yeh S.D."/>
        </authorList>
    </citation>
    <scope>NUCLEOTIDE SEQUENCE</scope>
    <source>
        <strain evidence="5">Sukarami</strain>
    </source>
</reference>
<keyword evidence="6" id="KW-1185">Reference proteome</keyword>
<dbReference type="Pfam" id="PF25877">
    <property type="entry name" value="WHD_SOWAH"/>
    <property type="match status" value="1"/>
</dbReference>
<sequence>MPKELSIAEIRNYMLANECKVTNHALVKHFKKFLTHPQSQNEARKRFKTYVTLLSTIKNENNQKFLILRKKYVNECPTEEVVERAVSAASSNPEPSSPGGGSLNFDSPMRQPPPYKPPPMEHQENYQECVDEFAAAIKRIEPARLEKQPSVKSEDPEKKPSRSNSIDENIPRFSFSSEASTDSNPNEKPEKSGEDDSKPIAVGDAAENPISVKEATRKFNRMASEEEAKIISPPAKKKPEKQLIEEKDSPEVTLAHPKAKEWIVSMAKANYQELAKMASEYPELVKLQVSHSLICQPLSTHAPLTNATSTNYS</sequence>
<evidence type="ECO:0000259" key="4">
    <source>
        <dbReference type="Pfam" id="PF25877"/>
    </source>
</evidence>
<name>A0A9P9YQF2_9MUSC</name>
<keyword evidence="2" id="KW-0040">ANK repeat</keyword>
<evidence type="ECO:0000313" key="6">
    <source>
        <dbReference type="Proteomes" id="UP001059596"/>
    </source>
</evidence>
<dbReference type="InterPro" id="IPR058889">
    <property type="entry name" value="WHD_SOWAHA-C"/>
</dbReference>
<accession>A0A9P9YQF2</accession>
<dbReference type="Proteomes" id="UP001059596">
    <property type="component" value="Unassembled WGS sequence"/>
</dbReference>
<dbReference type="PANTHER" id="PTHR14491">
    <property type="entry name" value="SOSONDOWAH, ISOFORM G"/>
    <property type="match status" value="1"/>
</dbReference>
<protein>
    <recommendedName>
        <fullName evidence="4">SOWAHA-C winged helix-turn-helix domain-containing protein</fullName>
    </recommendedName>
</protein>
<evidence type="ECO:0000256" key="2">
    <source>
        <dbReference type="ARBA" id="ARBA00023043"/>
    </source>
</evidence>
<dbReference type="PANTHER" id="PTHR14491:SF7">
    <property type="entry name" value="SOSONDOWAH, ISOFORM G"/>
    <property type="match status" value="1"/>
</dbReference>
<evidence type="ECO:0000256" key="1">
    <source>
        <dbReference type="ARBA" id="ARBA00022737"/>
    </source>
</evidence>
<feature type="region of interest" description="Disordered" evidence="3">
    <location>
        <begin position="141"/>
        <end position="252"/>
    </location>
</feature>
<comment type="caution">
    <text evidence="5">The sequence shown here is derived from an EMBL/GenBank/DDBJ whole genome shotgun (WGS) entry which is preliminary data.</text>
</comment>
<proteinExistence type="predicted"/>
<organism evidence="5 6">
    <name type="scientific">Drosophila gunungcola</name>
    <name type="common">fruit fly</name>
    <dbReference type="NCBI Taxonomy" id="103775"/>
    <lineage>
        <taxon>Eukaryota</taxon>
        <taxon>Metazoa</taxon>
        <taxon>Ecdysozoa</taxon>
        <taxon>Arthropoda</taxon>
        <taxon>Hexapoda</taxon>
        <taxon>Insecta</taxon>
        <taxon>Pterygota</taxon>
        <taxon>Neoptera</taxon>
        <taxon>Endopterygota</taxon>
        <taxon>Diptera</taxon>
        <taxon>Brachycera</taxon>
        <taxon>Muscomorpha</taxon>
        <taxon>Ephydroidea</taxon>
        <taxon>Drosophilidae</taxon>
        <taxon>Drosophila</taxon>
        <taxon>Sophophora</taxon>
    </lineage>
</organism>
<feature type="domain" description="SOWAHA-C winged helix-turn-helix" evidence="4">
    <location>
        <begin position="4"/>
        <end position="85"/>
    </location>
</feature>
<feature type="compositionally biased region" description="Low complexity" evidence="3">
    <location>
        <begin position="85"/>
        <end position="94"/>
    </location>
</feature>
<feature type="region of interest" description="Disordered" evidence="3">
    <location>
        <begin position="84"/>
        <end position="122"/>
    </location>
</feature>
<dbReference type="AlphaFoldDB" id="A0A9P9YQF2"/>
<evidence type="ECO:0000313" key="5">
    <source>
        <dbReference type="EMBL" id="KAI8041253.1"/>
    </source>
</evidence>
<keyword evidence="1" id="KW-0677">Repeat</keyword>
<feature type="compositionally biased region" description="Basic and acidic residues" evidence="3">
    <location>
        <begin position="185"/>
        <end position="198"/>
    </location>
</feature>